<evidence type="ECO:0008006" key="3">
    <source>
        <dbReference type="Google" id="ProtNLM"/>
    </source>
</evidence>
<dbReference type="Pfam" id="PF06992">
    <property type="entry name" value="Phage_lambda_P"/>
    <property type="match status" value="1"/>
</dbReference>
<reference evidence="1" key="1">
    <citation type="submission" date="2021-08" db="EMBL/GenBank/DDBJ databases">
        <authorList>
            <person name="Yaryura P.M."/>
            <person name="Bianco M.I."/>
            <person name="Morais C."/>
            <person name="Setubal J.C."/>
        </authorList>
    </citation>
    <scope>NUCLEOTIDE SEQUENCE</scope>
    <source>
        <strain evidence="1">AP1</strain>
    </source>
</reference>
<gene>
    <name evidence="1" type="ORF">K7K07_20940</name>
</gene>
<dbReference type="RefSeq" id="WP_263158774.1">
    <property type="nucleotide sequence ID" value="NZ_CP083803.1"/>
</dbReference>
<dbReference type="InterPro" id="IPR009731">
    <property type="entry name" value="P-like"/>
</dbReference>
<protein>
    <recommendedName>
        <fullName evidence="3">Replication protein P</fullName>
    </recommendedName>
</protein>
<evidence type="ECO:0000313" key="2">
    <source>
        <dbReference type="Proteomes" id="UP001209279"/>
    </source>
</evidence>
<dbReference type="GO" id="GO:0006270">
    <property type="term" value="P:DNA replication initiation"/>
    <property type="evidence" value="ECO:0007669"/>
    <property type="project" value="InterPro"/>
</dbReference>
<accession>A0AAJ5SSH9</accession>
<proteinExistence type="predicted"/>
<dbReference type="AlphaFoldDB" id="A0AAJ5SSH9"/>
<name>A0AAJ5SSH9_9PSED</name>
<organism evidence="1 2">
    <name type="scientific">Pseudomonas soli</name>
    <dbReference type="NCBI Taxonomy" id="1306993"/>
    <lineage>
        <taxon>Bacteria</taxon>
        <taxon>Pseudomonadati</taxon>
        <taxon>Pseudomonadota</taxon>
        <taxon>Gammaproteobacteria</taxon>
        <taxon>Pseudomonadales</taxon>
        <taxon>Pseudomonadaceae</taxon>
        <taxon>Pseudomonas</taxon>
    </lineage>
</organism>
<dbReference type="Proteomes" id="UP001209279">
    <property type="component" value="Chromosome"/>
</dbReference>
<evidence type="ECO:0000313" key="1">
    <source>
        <dbReference type="EMBL" id="UXZ44515.1"/>
    </source>
</evidence>
<dbReference type="EMBL" id="CP083803">
    <property type="protein sequence ID" value="UXZ44515.1"/>
    <property type="molecule type" value="Genomic_DNA"/>
</dbReference>
<sequence>MEQGLRDAVRRIFTTLKITFPAWYEKHYGDERAEQLARRVWRETIIDLSDTAVDRGLHRMVKECKFPPAPCDFLELCKRVDDLPPVDRAWHEALLGKYSHEAVRVAAEATGTFDLRQAKSTDKALYQQFERNYAIVQRRAENAQPLDGRINKGIEHDSGMKAQLARSHQEARDLISAQNIPTDGKAARALLLAKLGIRRDSHA</sequence>